<dbReference type="HOGENOM" id="CLU_083918_1_0_1"/>
<evidence type="ECO:0008006" key="3">
    <source>
        <dbReference type="Google" id="ProtNLM"/>
    </source>
</evidence>
<dbReference type="PANTHER" id="PTHR30289">
    <property type="entry name" value="UNCHARACTERIZED PROTEIN YBCL-RELATED"/>
    <property type="match status" value="1"/>
</dbReference>
<dbReference type="InterPro" id="IPR036610">
    <property type="entry name" value="PEBP-like_sf"/>
</dbReference>
<dbReference type="Proteomes" id="UP000027920">
    <property type="component" value="Unassembled WGS sequence"/>
</dbReference>
<dbReference type="OrthoDB" id="10251855at2759"/>
<evidence type="ECO:0000313" key="1">
    <source>
        <dbReference type="EMBL" id="KEF51358.1"/>
    </source>
</evidence>
<dbReference type="GeneID" id="25287401"/>
<dbReference type="VEuPathDB" id="FungiDB:A1O9_12507"/>
<dbReference type="STRING" id="1182545.A0A072NWG0"/>
<dbReference type="CDD" id="cd00457">
    <property type="entry name" value="PEBP"/>
    <property type="match status" value="1"/>
</dbReference>
<sequence length="226" mass="25144">MARVLRYIEYFLGRLLYNVKGHDSLLFTKQEPFKAIPRNIDVVAPEIGPEGAQMGNEYSMFGGSKFPELTWSLAPQAGSSILAKDEIKEYILICEDPDAPIPNMVSLHGIYYSIPPEKTHVASDDISLDSTVSVKSANHDNGARNKAKWLKGGFRLGKNALGTVYGGARPPVGHGGHRYFYQIVALKEKLDTSRLSPVATKPEILDEIRGKVVGWGFWYGVYENKW</sequence>
<evidence type="ECO:0000313" key="2">
    <source>
        <dbReference type="Proteomes" id="UP000027920"/>
    </source>
</evidence>
<dbReference type="InterPro" id="IPR008914">
    <property type="entry name" value="PEBP"/>
</dbReference>
<gene>
    <name evidence="1" type="ORF">A1O9_12507</name>
</gene>
<dbReference type="RefSeq" id="XP_013253948.1">
    <property type="nucleotide sequence ID" value="XM_013398494.1"/>
</dbReference>
<accession>A0A072NWG0</accession>
<dbReference type="AlphaFoldDB" id="A0A072NWG0"/>
<organism evidence="1 2">
    <name type="scientific">Exophiala aquamarina CBS 119918</name>
    <dbReference type="NCBI Taxonomy" id="1182545"/>
    <lineage>
        <taxon>Eukaryota</taxon>
        <taxon>Fungi</taxon>
        <taxon>Dikarya</taxon>
        <taxon>Ascomycota</taxon>
        <taxon>Pezizomycotina</taxon>
        <taxon>Eurotiomycetes</taxon>
        <taxon>Chaetothyriomycetidae</taxon>
        <taxon>Chaetothyriales</taxon>
        <taxon>Herpotrichiellaceae</taxon>
        <taxon>Exophiala</taxon>
    </lineage>
</organism>
<dbReference type="PANTHER" id="PTHR30289:SF1">
    <property type="entry name" value="PEBP (PHOSPHATIDYLETHANOLAMINE-BINDING PROTEIN) FAMILY PROTEIN"/>
    <property type="match status" value="1"/>
</dbReference>
<protein>
    <recommendedName>
        <fullName evidence="3">Phosphatidylethanolamine-binding protein</fullName>
    </recommendedName>
</protein>
<dbReference type="Pfam" id="PF01161">
    <property type="entry name" value="PBP"/>
    <property type="match status" value="1"/>
</dbReference>
<keyword evidence="2" id="KW-1185">Reference proteome</keyword>
<dbReference type="InterPro" id="IPR049556">
    <property type="entry name" value="PhiB"/>
</dbReference>
<name>A0A072NWG0_9EURO</name>
<dbReference type="SUPFAM" id="SSF49777">
    <property type="entry name" value="PEBP-like"/>
    <property type="match status" value="1"/>
</dbReference>
<comment type="caution">
    <text evidence="1">The sequence shown here is derived from an EMBL/GenBank/DDBJ whole genome shotgun (WGS) entry which is preliminary data.</text>
</comment>
<proteinExistence type="predicted"/>
<dbReference type="EMBL" id="AMGV01000024">
    <property type="protein sequence ID" value="KEF51358.1"/>
    <property type="molecule type" value="Genomic_DNA"/>
</dbReference>
<dbReference type="Gene3D" id="3.90.280.10">
    <property type="entry name" value="PEBP-like"/>
    <property type="match status" value="1"/>
</dbReference>
<reference evidence="1 2" key="1">
    <citation type="submission" date="2013-03" db="EMBL/GenBank/DDBJ databases">
        <title>The Genome Sequence of Exophiala aquamarina CBS 119918.</title>
        <authorList>
            <consortium name="The Broad Institute Genomics Platform"/>
            <person name="Cuomo C."/>
            <person name="de Hoog S."/>
            <person name="Gorbushina A."/>
            <person name="Walker B."/>
            <person name="Young S.K."/>
            <person name="Zeng Q."/>
            <person name="Gargeya S."/>
            <person name="Fitzgerald M."/>
            <person name="Haas B."/>
            <person name="Abouelleil A."/>
            <person name="Allen A.W."/>
            <person name="Alvarado L."/>
            <person name="Arachchi H.M."/>
            <person name="Berlin A.M."/>
            <person name="Chapman S.B."/>
            <person name="Gainer-Dewar J."/>
            <person name="Goldberg J."/>
            <person name="Griggs A."/>
            <person name="Gujja S."/>
            <person name="Hansen M."/>
            <person name="Howarth C."/>
            <person name="Imamovic A."/>
            <person name="Ireland A."/>
            <person name="Larimer J."/>
            <person name="McCowan C."/>
            <person name="Murphy C."/>
            <person name="Pearson M."/>
            <person name="Poon T.W."/>
            <person name="Priest M."/>
            <person name="Roberts A."/>
            <person name="Saif S."/>
            <person name="Shea T."/>
            <person name="Sisk P."/>
            <person name="Sykes S."/>
            <person name="Wortman J."/>
            <person name="Nusbaum C."/>
            <person name="Birren B."/>
        </authorList>
    </citation>
    <scope>NUCLEOTIDE SEQUENCE [LARGE SCALE GENOMIC DNA]</scope>
    <source>
        <strain evidence="1 2">CBS 119918</strain>
    </source>
</reference>